<proteinExistence type="predicted"/>
<dbReference type="AlphaFoldDB" id="A0A9W9QLD1"/>
<accession>A0A9W9QLD1</accession>
<reference evidence="2" key="2">
    <citation type="journal article" date="2023" name="IMA Fungus">
        <title>Comparative genomic study of the Penicillium genus elucidates a diverse pangenome and 15 lateral gene transfer events.</title>
        <authorList>
            <person name="Petersen C."/>
            <person name="Sorensen T."/>
            <person name="Nielsen M.R."/>
            <person name="Sondergaard T.E."/>
            <person name="Sorensen J.L."/>
            <person name="Fitzpatrick D.A."/>
            <person name="Frisvad J.C."/>
            <person name="Nielsen K.L."/>
        </authorList>
    </citation>
    <scope>NUCLEOTIDE SEQUENCE</scope>
    <source>
        <strain evidence="2">IBT 35675</strain>
    </source>
</reference>
<evidence type="ECO:0000313" key="2">
    <source>
        <dbReference type="EMBL" id="KAJ5340167.1"/>
    </source>
</evidence>
<dbReference type="Pfam" id="PF17111">
    <property type="entry name" value="PigL_N"/>
    <property type="match status" value="1"/>
</dbReference>
<gene>
    <name evidence="2" type="ORF">N7541_009291</name>
</gene>
<feature type="non-terminal residue" evidence="2">
    <location>
        <position position="234"/>
    </location>
</feature>
<dbReference type="InterPro" id="IPR031348">
    <property type="entry name" value="PigL_N"/>
</dbReference>
<reference evidence="2" key="1">
    <citation type="submission" date="2022-12" db="EMBL/GenBank/DDBJ databases">
        <authorList>
            <person name="Petersen C."/>
        </authorList>
    </citation>
    <scope>NUCLEOTIDE SEQUENCE</scope>
    <source>
        <strain evidence="2">IBT 35675</strain>
    </source>
</reference>
<protein>
    <recommendedName>
        <fullName evidence="1">Azaphilone pigments biosynthesis cluster protein L N-terminal domain-containing protein</fullName>
    </recommendedName>
</protein>
<feature type="domain" description="Azaphilone pigments biosynthesis cluster protein L N-terminal" evidence="1">
    <location>
        <begin position="2"/>
        <end position="166"/>
    </location>
</feature>
<evidence type="ECO:0000313" key="3">
    <source>
        <dbReference type="Proteomes" id="UP001148299"/>
    </source>
</evidence>
<name>A0A9W9QLD1_PENBR</name>
<evidence type="ECO:0000259" key="1">
    <source>
        <dbReference type="Pfam" id="PF17111"/>
    </source>
</evidence>
<sequence>RSRCIQRLQAELEAIANALNSLKKVDNFATPILASLQCLCHRCNQFCCEFERSMIECRRKPITGFQDWTKMRFMGGDIYEFIDAVGGYKSTISVSLSILTTHPSKVPHEVLQQYNEMTEDTKYNLVVHLRLVEEKVQFPLKHNASDINLNFKDEKEVTEQCIRICEYAGSRIEFPKARDTIASNIYVGKAVALGSEQTLVATSPDHFEVRTAILSENSRQFVGSMTEGEIKNMY</sequence>
<organism evidence="2 3">
    <name type="scientific">Penicillium brevicompactum</name>
    <dbReference type="NCBI Taxonomy" id="5074"/>
    <lineage>
        <taxon>Eukaryota</taxon>
        <taxon>Fungi</taxon>
        <taxon>Dikarya</taxon>
        <taxon>Ascomycota</taxon>
        <taxon>Pezizomycotina</taxon>
        <taxon>Eurotiomycetes</taxon>
        <taxon>Eurotiomycetidae</taxon>
        <taxon>Eurotiales</taxon>
        <taxon>Aspergillaceae</taxon>
        <taxon>Penicillium</taxon>
    </lineage>
</organism>
<comment type="caution">
    <text evidence="2">The sequence shown here is derived from an EMBL/GenBank/DDBJ whole genome shotgun (WGS) entry which is preliminary data.</text>
</comment>
<dbReference type="Proteomes" id="UP001148299">
    <property type="component" value="Unassembled WGS sequence"/>
</dbReference>
<keyword evidence="3" id="KW-1185">Reference proteome</keyword>
<dbReference type="EMBL" id="JAPZBR010000008">
    <property type="protein sequence ID" value="KAJ5340167.1"/>
    <property type="molecule type" value="Genomic_DNA"/>
</dbReference>